<evidence type="ECO:0000313" key="3">
    <source>
        <dbReference type="Proteomes" id="UP001345013"/>
    </source>
</evidence>
<gene>
    <name evidence="2" type="ORF">LTR24_004778</name>
</gene>
<proteinExistence type="predicted"/>
<organism evidence="2 3">
    <name type="scientific">Lithohypha guttulata</name>
    <dbReference type="NCBI Taxonomy" id="1690604"/>
    <lineage>
        <taxon>Eukaryota</taxon>
        <taxon>Fungi</taxon>
        <taxon>Dikarya</taxon>
        <taxon>Ascomycota</taxon>
        <taxon>Pezizomycotina</taxon>
        <taxon>Eurotiomycetes</taxon>
        <taxon>Chaetothyriomycetidae</taxon>
        <taxon>Chaetothyriales</taxon>
        <taxon>Trichomeriaceae</taxon>
        <taxon>Lithohypha</taxon>
    </lineage>
</organism>
<sequence>MAFPTKQQQIVKPVKVTERSWTHDMKRLEQQSAPKVSCQKMYPLKGLNSVVIHEATHIEHRETARHPQSVRVTRVIESDTRSTTTTANSRHDSKHKEVLFGHESPSRGDRVETWFSETSHNLRCQEDMRSEARRFFYVDAETKRALQALEEPMGQSGSDGRGGSWRKQQGERGLQWIGGWTDEGYTPR</sequence>
<comment type="caution">
    <text evidence="2">The sequence shown here is derived from an EMBL/GenBank/DDBJ whole genome shotgun (WGS) entry which is preliminary data.</text>
</comment>
<dbReference type="EMBL" id="JAVRRG010000051">
    <property type="protein sequence ID" value="KAK5092864.1"/>
    <property type="molecule type" value="Genomic_DNA"/>
</dbReference>
<dbReference type="Proteomes" id="UP001345013">
    <property type="component" value="Unassembled WGS sequence"/>
</dbReference>
<evidence type="ECO:0000256" key="1">
    <source>
        <dbReference type="SAM" id="MobiDB-lite"/>
    </source>
</evidence>
<name>A0ABR0KAU2_9EURO</name>
<reference evidence="2 3" key="1">
    <citation type="submission" date="2023-08" db="EMBL/GenBank/DDBJ databases">
        <title>Black Yeasts Isolated from many extreme environments.</title>
        <authorList>
            <person name="Coleine C."/>
            <person name="Stajich J.E."/>
            <person name="Selbmann L."/>
        </authorList>
    </citation>
    <scope>NUCLEOTIDE SEQUENCE [LARGE SCALE GENOMIC DNA]</scope>
    <source>
        <strain evidence="2 3">CCFEE 5885</strain>
    </source>
</reference>
<evidence type="ECO:0000313" key="2">
    <source>
        <dbReference type="EMBL" id="KAK5092864.1"/>
    </source>
</evidence>
<accession>A0ABR0KAU2</accession>
<keyword evidence="3" id="KW-1185">Reference proteome</keyword>
<protein>
    <submittedName>
        <fullName evidence="2">Uncharacterized protein</fullName>
    </submittedName>
</protein>
<feature type="region of interest" description="Disordered" evidence="1">
    <location>
        <begin position="149"/>
        <end position="188"/>
    </location>
</feature>